<evidence type="ECO:0000256" key="1">
    <source>
        <dbReference type="SAM" id="Coils"/>
    </source>
</evidence>
<proteinExistence type="predicted"/>
<keyword evidence="1" id="KW-0175">Coiled coil</keyword>
<feature type="coiled-coil region" evidence="1">
    <location>
        <begin position="139"/>
        <end position="173"/>
    </location>
</feature>
<feature type="coiled-coil region" evidence="1">
    <location>
        <begin position="673"/>
        <end position="728"/>
    </location>
</feature>
<feature type="coiled-coil region" evidence="1">
    <location>
        <begin position="606"/>
        <end position="640"/>
    </location>
</feature>
<sequence length="959" mass="110899">MARDALPGLPNSLNNIYSTSAVEETALSLPPVTPSQSTTLLPQVEQDEVLQGHYVRVQKTLMDSVDRRALEIESELRENQIVLKRAMEDKISVGEALYKVNSEVTKLNSTLASTRNALNNTHNEYKIVSKLHSASGAEVQDLLRTNQALQQGLENTRHQLDEACTKINHLQQINTGYTSNTKIQRRIQNKLKKELEISEMKRKQVGDAVEADKKLLEMGAQKRQELLGLVDLQKSEVIVAQNAIDTMHKEINELKSKNEATEKQWSEAISAMSNRDKVFHAMEESKAVLSTEKLEAQNVCRVLRLERDEAIKNLSEKEIECQDVSKKLQDLRLLHKYTLKQYDTTHSDLKHAENAEAIYKVEFNQLKKSDELKSMEIDKKNAEMSGLKSRLSRLKSDFEQQMKIHVPVEKAIHREVLIKQQATNEIKCIEREEESKNIDLRRQNALLKMKINDLSEKNVCIAQERDLVKEKYSEISTHYSKLYEEANHLMYTLERREYDLNLIRAKMNQKEVDRTGTSNIIIGRLEKNLADAIKERDRLQKLWLESHKDSLKEKANVTHLEQEKLFIQTKLGINDAVKVKMNLELDNSKNETFEQKMESAKLYNELRRLKPMLDDLQKKNKTLEQQLSEAHLEIEKAHVNKTTSTHMLRTEIRRLYQDKKDLRKSRTENIQISMNVERNTEVLKEMVEKLKSERYELQRTNYVLKRKAEEMERKYFDAKLQARKITERQQLSQSKTSNAAQQQHQKLSQSIPLLMGGSLNSLVSASNPSLLGLNSAPAEIPEQSTGKDRLNNETLDSFSLNREVKHLPDFEAWRLKIDSLVKEKVYHINENKKLKDEILMYMECISKGEQLLRDERLKHSMVKAQRQELDDSVRNLNRRCQRAEKIAAHMEQQIKDAKPNLKIDYQMLGEPEPSTQLLAALMAWENMGHTVEKPMKLEEPGIQSLISGAALRRASGLRM</sequence>
<reference evidence="2 3" key="1">
    <citation type="submission" date="2021-02" db="EMBL/GenBank/DDBJ databases">
        <title>Variation within the Batrachochytrium salamandrivorans European outbreak.</title>
        <authorList>
            <person name="Kelly M."/>
            <person name="Pasmans F."/>
            <person name="Shea T.P."/>
            <person name="Munoz J.F."/>
            <person name="Carranza S."/>
            <person name="Cuomo C.A."/>
            <person name="Martel A."/>
        </authorList>
    </citation>
    <scope>NUCLEOTIDE SEQUENCE [LARGE SCALE GENOMIC DNA]</scope>
    <source>
        <strain evidence="2 3">AMFP18/2</strain>
    </source>
</reference>
<protein>
    <submittedName>
        <fullName evidence="2">Uncharacterized protein</fullName>
    </submittedName>
</protein>
<organism evidence="2 3">
    <name type="scientific">Batrachochytrium salamandrivorans</name>
    <dbReference type="NCBI Taxonomy" id="1357716"/>
    <lineage>
        <taxon>Eukaryota</taxon>
        <taxon>Fungi</taxon>
        <taxon>Fungi incertae sedis</taxon>
        <taxon>Chytridiomycota</taxon>
        <taxon>Chytridiomycota incertae sedis</taxon>
        <taxon>Chytridiomycetes</taxon>
        <taxon>Rhizophydiales</taxon>
        <taxon>Rhizophydiales incertae sedis</taxon>
        <taxon>Batrachochytrium</taxon>
    </lineage>
</organism>
<comment type="caution">
    <text evidence="2">The sequence shown here is derived from an EMBL/GenBank/DDBJ whole genome shotgun (WGS) entry which is preliminary data.</text>
</comment>
<evidence type="ECO:0000313" key="2">
    <source>
        <dbReference type="EMBL" id="KAH6588725.1"/>
    </source>
</evidence>
<keyword evidence="3" id="KW-1185">Reference proteome</keyword>
<accession>A0ABQ8F1D4</accession>
<dbReference type="EMBL" id="JAFCIX010000494">
    <property type="protein sequence ID" value="KAH6588725.1"/>
    <property type="molecule type" value="Genomic_DNA"/>
</dbReference>
<name>A0ABQ8F1D4_9FUNG</name>
<feature type="coiled-coil region" evidence="1">
    <location>
        <begin position="377"/>
        <end position="457"/>
    </location>
</feature>
<feature type="coiled-coil region" evidence="1">
    <location>
        <begin position="866"/>
        <end position="893"/>
    </location>
</feature>
<gene>
    <name evidence="2" type="ORF">BASA50_010525</name>
</gene>
<evidence type="ECO:0000313" key="3">
    <source>
        <dbReference type="Proteomes" id="UP001648503"/>
    </source>
</evidence>
<feature type="coiled-coil region" evidence="1">
    <location>
        <begin position="300"/>
        <end position="334"/>
    </location>
</feature>
<dbReference type="Proteomes" id="UP001648503">
    <property type="component" value="Unassembled WGS sequence"/>
</dbReference>